<name>A0AAD7NIA8_9AGAR</name>
<feature type="non-terminal residue" evidence="2">
    <location>
        <position position="1"/>
    </location>
</feature>
<sequence length="124" mass="14224">WNSTYNMIHITLKYWRAYREFTTNELNGLQGFVLTICRSFKDATLFFSCDSATLASVIPAMDKIDTAVLKKPTGDKKFCVPVKAALLKAKKTLNRYYALAFHSRVYRIALSMGLLCQLIFINHF</sequence>
<organism evidence="2 3">
    <name type="scientific">Mycena maculata</name>
    <dbReference type="NCBI Taxonomy" id="230809"/>
    <lineage>
        <taxon>Eukaryota</taxon>
        <taxon>Fungi</taxon>
        <taxon>Dikarya</taxon>
        <taxon>Basidiomycota</taxon>
        <taxon>Agaricomycotina</taxon>
        <taxon>Agaricomycetes</taxon>
        <taxon>Agaricomycetidae</taxon>
        <taxon>Agaricales</taxon>
        <taxon>Marasmiineae</taxon>
        <taxon>Mycenaceae</taxon>
        <taxon>Mycena</taxon>
    </lineage>
</organism>
<comment type="caution">
    <text evidence="2">The sequence shown here is derived from an EMBL/GenBank/DDBJ whole genome shotgun (WGS) entry which is preliminary data.</text>
</comment>
<keyword evidence="1" id="KW-0472">Membrane</keyword>
<keyword evidence="3" id="KW-1185">Reference proteome</keyword>
<dbReference type="Proteomes" id="UP001215280">
    <property type="component" value="Unassembled WGS sequence"/>
</dbReference>
<dbReference type="EMBL" id="JARJLG010000046">
    <property type="protein sequence ID" value="KAJ7761185.1"/>
    <property type="molecule type" value="Genomic_DNA"/>
</dbReference>
<accession>A0AAD7NIA8</accession>
<keyword evidence="1" id="KW-0812">Transmembrane</keyword>
<gene>
    <name evidence="2" type="ORF">DFH07DRAFT_740241</name>
</gene>
<reference evidence="2" key="1">
    <citation type="submission" date="2023-03" db="EMBL/GenBank/DDBJ databases">
        <title>Massive genome expansion in bonnet fungi (Mycena s.s.) driven by repeated elements and novel gene families across ecological guilds.</title>
        <authorList>
            <consortium name="Lawrence Berkeley National Laboratory"/>
            <person name="Harder C.B."/>
            <person name="Miyauchi S."/>
            <person name="Viragh M."/>
            <person name="Kuo A."/>
            <person name="Thoen E."/>
            <person name="Andreopoulos B."/>
            <person name="Lu D."/>
            <person name="Skrede I."/>
            <person name="Drula E."/>
            <person name="Henrissat B."/>
            <person name="Morin E."/>
            <person name="Kohler A."/>
            <person name="Barry K."/>
            <person name="LaButti K."/>
            <person name="Morin E."/>
            <person name="Salamov A."/>
            <person name="Lipzen A."/>
            <person name="Mereny Z."/>
            <person name="Hegedus B."/>
            <person name="Baldrian P."/>
            <person name="Stursova M."/>
            <person name="Weitz H."/>
            <person name="Taylor A."/>
            <person name="Grigoriev I.V."/>
            <person name="Nagy L.G."/>
            <person name="Martin F."/>
            <person name="Kauserud H."/>
        </authorList>
    </citation>
    <scope>NUCLEOTIDE SEQUENCE</scope>
    <source>
        <strain evidence="2">CBHHK188m</strain>
    </source>
</reference>
<keyword evidence="1" id="KW-1133">Transmembrane helix</keyword>
<feature type="transmembrane region" description="Helical" evidence="1">
    <location>
        <begin position="105"/>
        <end position="123"/>
    </location>
</feature>
<evidence type="ECO:0000313" key="2">
    <source>
        <dbReference type="EMBL" id="KAJ7761185.1"/>
    </source>
</evidence>
<dbReference type="AlphaFoldDB" id="A0AAD7NIA8"/>
<protein>
    <submittedName>
        <fullName evidence="2">Uncharacterized protein</fullName>
    </submittedName>
</protein>
<evidence type="ECO:0000256" key="1">
    <source>
        <dbReference type="SAM" id="Phobius"/>
    </source>
</evidence>
<evidence type="ECO:0000313" key="3">
    <source>
        <dbReference type="Proteomes" id="UP001215280"/>
    </source>
</evidence>
<proteinExistence type="predicted"/>